<dbReference type="EMBL" id="LR134384">
    <property type="protein sequence ID" value="VEH16569.1"/>
    <property type="molecule type" value="Genomic_DNA"/>
</dbReference>
<dbReference type="InterPro" id="IPR037054">
    <property type="entry name" value="A-glucoronidase_C_sf"/>
</dbReference>
<feature type="domain" description="Glycosyl hydrolase family 67 catalytic" evidence="4">
    <location>
        <begin position="103"/>
        <end position="385"/>
    </location>
</feature>
<evidence type="ECO:0000259" key="4">
    <source>
        <dbReference type="Pfam" id="PF07488"/>
    </source>
</evidence>
<evidence type="ECO:0000256" key="1">
    <source>
        <dbReference type="ARBA" id="ARBA00022801"/>
    </source>
</evidence>
<sequence>MKQTILSLLLALSPLLSPAEDGHALWLRYKPCGKANIIAPQGGATLQTAVDELKRYWQGPELKLILNPRLKDDDGFLYNGDSICSHSELGLLYGAYEALRQQAQEAYPRLVGYTAPKFSRRILNHWDNLDGTIECGYAGKSIFFSANLKGQEWAERIREYARANASVGINGSVLNNVNASPKVLTTQYIDTVCTIANILRPYGIKVYLSVNFGSPKALGYTKTADPLDETVKKWWKKKADEIYQRIPDFGGFLVKANAEGQPGPLDYGRTHAEGANMLADALAPHGGIVMWRSFVYGAKHKGEDRVMQAVSEFKDLDGLFKPNVILQSKNGPLDFQPREPYAPIFDNMKKTQQAVEFQITQEYTGQGKHLVFLAPMWKEFFSFVTPDSLKAIAGVSNIGDDINWCGHPFSQANWYAFGRLAWNPSFSSDFIAQEWIGQTFGNEVNSYILADMMTTSREACVDYMMPLGLHHLFASQHHYGPEADGVKAEYPLEWCPIPYHKAAADGIGFDRSSKGTNAVSLYREPYRSLYNNLATCPDEYLLWFHHVPWDYKLHNGDMLWDELCALYYRGIEQVVSYQKLWNELRSQIDQERWEHVNRLLALQLANAKECRDYVLRYFQQFSKMPLKYNFTGVSYMPVQPAQLNHKQP</sequence>
<dbReference type="SUPFAM" id="SSF55545">
    <property type="entry name" value="beta-N-acetylhexosaminidase-like domain"/>
    <property type="match status" value="1"/>
</dbReference>
<evidence type="ECO:0000256" key="2">
    <source>
        <dbReference type="SAM" id="SignalP"/>
    </source>
</evidence>
<dbReference type="InterPro" id="IPR029018">
    <property type="entry name" value="Hex-like_dom2"/>
</dbReference>
<keyword evidence="5" id="KW-0326">Glycosidase</keyword>
<dbReference type="GO" id="GO:0005576">
    <property type="term" value="C:extracellular region"/>
    <property type="evidence" value="ECO:0007669"/>
    <property type="project" value="InterPro"/>
</dbReference>
<name>A0A3S4TD54_9BACT</name>
<feature type="signal peptide" evidence="2">
    <location>
        <begin position="1"/>
        <end position="19"/>
    </location>
</feature>
<dbReference type="Gene3D" id="3.20.20.80">
    <property type="entry name" value="Glycosidases"/>
    <property type="match status" value="1"/>
</dbReference>
<dbReference type="Pfam" id="PF07488">
    <property type="entry name" value="Glyco_hydro_67M"/>
    <property type="match status" value="1"/>
</dbReference>
<dbReference type="GeneID" id="85013332"/>
<protein>
    <submittedName>
        <fullName evidence="5">Alpha-glucuronidase</fullName>
        <ecNumber evidence="5">3.2.1.139</ecNumber>
    </submittedName>
</protein>
<reference evidence="5 6" key="1">
    <citation type="submission" date="2018-12" db="EMBL/GenBank/DDBJ databases">
        <authorList>
            <consortium name="Pathogen Informatics"/>
        </authorList>
    </citation>
    <scope>NUCLEOTIDE SEQUENCE [LARGE SCALE GENOMIC DNA]</scope>
    <source>
        <strain evidence="5 6">NCTC13071</strain>
    </source>
</reference>
<dbReference type="InterPro" id="IPR011100">
    <property type="entry name" value="Glyco_hydro_67_cat"/>
</dbReference>
<dbReference type="GO" id="GO:0046559">
    <property type="term" value="F:alpha-glucuronidase activity"/>
    <property type="evidence" value="ECO:0007669"/>
    <property type="project" value="UniProtKB-EC"/>
</dbReference>
<evidence type="ECO:0000313" key="5">
    <source>
        <dbReference type="EMBL" id="VEH16569.1"/>
    </source>
</evidence>
<dbReference type="KEGG" id="poc:NCTC13071_02607"/>
<gene>
    <name evidence="5" type="primary">aguA_1</name>
    <name evidence="5" type="ORF">NCTC13071_02607</name>
</gene>
<dbReference type="SUPFAM" id="SSF51445">
    <property type="entry name" value="(Trans)glycosidases"/>
    <property type="match status" value="1"/>
</dbReference>
<keyword evidence="1 5" id="KW-0378">Hydrolase</keyword>
<dbReference type="Pfam" id="PF07477">
    <property type="entry name" value="Glyco_hydro_67C"/>
    <property type="match status" value="1"/>
</dbReference>
<evidence type="ECO:0000313" key="6">
    <source>
        <dbReference type="Proteomes" id="UP000274578"/>
    </source>
</evidence>
<dbReference type="Gene3D" id="3.90.1330.10">
    <property type="entry name" value="Alpha-glucuronidase, C-terminal domain"/>
    <property type="match status" value="1"/>
</dbReference>
<organism evidence="5 6">
    <name type="scientific">Segatella oris</name>
    <dbReference type="NCBI Taxonomy" id="28135"/>
    <lineage>
        <taxon>Bacteria</taxon>
        <taxon>Pseudomonadati</taxon>
        <taxon>Bacteroidota</taxon>
        <taxon>Bacteroidia</taxon>
        <taxon>Bacteroidales</taxon>
        <taxon>Prevotellaceae</taxon>
        <taxon>Segatella</taxon>
    </lineage>
</organism>
<dbReference type="InterPro" id="IPR011099">
    <property type="entry name" value="Glyco_hydro_67_C"/>
</dbReference>
<dbReference type="InterPro" id="IPR017853">
    <property type="entry name" value="GH"/>
</dbReference>
<dbReference type="EC" id="3.2.1.139" evidence="5"/>
<dbReference type="PANTHER" id="PTHR39207:SF1">
    <property type="entry name" value="ALPHA-GLUCURONIDASE A"/>
    <property type="match status" value="1"/>
</dbReference>
<dbReference type="RefSeq" id="WP_018920567.1">
    <property type="nucleotide sequence ID" value="NZ_LR134384.1"/>
</dbReference>
<keyword evidence="2" id="KW-0732">Signal</keyword>
<accession>A0A3S4TD54</accession>
<dbReference type="PANTHER" id="PTHR39207">
    <property type="entry name" value="ALPHA-GLUCURONIDASE A"/>
    <property type="match status" value="1"/>
</dbReference>
<dbReference type="GO" id="GO:0045493">
    <property type="term" value="P:xylan catabolic process"/>
    <property type="evidence" value="ECO:0007669"/>
    <property type="project" value="InterPro"/>
</dbReference>
<proteinExistence type="predicted"/>
<evidence type="ECO:0000259" key="3">
    <source>
        <dbReference type="Pfam" id="PF07477"/>
    </source>
</evidence>
<dbReference type="Proteomes" id="UP000274578">
    <property type="component" value="Chromosome 1"/>
</dbReference>
<feature type="chain" id="PRO_5018538750" evidence="2">
    <location>
        <begin position="20"/>
        <end position="648"/>
    </location>
</feature>
<dbReference type="GO" id="GO:0033939">
    <property type="term" value="F:xylan alpha-1,2-glucuronosidase activity"/>
    <property type="evidence" value="ECO:0007669"/>
    <property type="project" value="TreeGrafter"/>
</dbReference>
<feature type="domain" description="Glycosyl hydrolase family 67 C-terminal" evidence="3">
    <location>
        <begin position="405"/>
        <end position="629"/>
    </location>
</feature>
<dbReference type="AlphaFoldDB" id="A0A3S4TD54"/>